<dbReference type="InterPro" id="IPR000731">
    <property type="entry name" value="SSD"/>
</dbReference>
<keyword evidence="5 6" id="KW-0472">Membrane</keyword>
<dbReference type="PANTHER" id="PTHR33406:SF12">
    <property type="entry name" value="BLR2997 PROTEIN"/>
    <property type="match status" value="1"/>
</dbReference>
<dbReference type="EMBL" id="LT838813">
    <property type="protein sequence ID" value="SMD45759.1"/>
    <property type="molecule type" value="Genomic_DNA"/>
</dbReference>
<feature type="transmembrane region" description="Helical" evidence="6">
    <location>
        <begin position="265"/>
        <end position="283"/>
    </location>
</feature>
<evidence type="ECO:0000313" key="9">
    <source>
        <dbReference type="Proteomes" id="UP000192333"/>
    </source>
</evidence>
<sequence>MFEKKTSFLFLGIAVSLTLAIFFFRPKVVFDYDFESFFPQDDTELSFYQTFRNEFENDNDYLLIALGNTPDIFDPIFLQKAGNANSLIQDLPFVEKTVSLLDLEEPIINAFGIRYDRLLDWSNPEQLAESRNVIHQSKEFRGNLISQDSKYLLLIVKNEQRISKEDGDLLYASIKSILEDSGIEDYYSAGKIKAQGEFVSLLQKEFAFFLGVSFLLIVILLYLIFRSWWGILVPVVVLAFGILWTVSLSLYTGKPLDVMTVMQPTILSVIGLAALVHFFNHYLKFLRKGVEKDKAIEKAFSELVLAVFLTCLTTALGFISLYFTSIPSLKLFGLYTGIGVILMFCAVVMVGPGLLYFIAPSTTASRMDLAEKWHKGMRNLFLWTLYNQRLVVLMFILVSAFSVFAASQVKVNGYILDNLPRDHELVEEFNFFDKVFGGSKPLEFYVEAGDKTETLMELKTLKELDKLEQFIANHYSSAAILSPVTLVKGLNKAQNSGNPKAYAIPSQGQWLRMQDFIEKASESLPSKVISTDYKRGRISTRTEDMGSLKSKELNKDLKVFIENEIDPGQLKVKLSGTSHLIDISHESVTKQMGKGFGIAFVIVAVIMGFLFRSWRMSLVVLVPNIIPLLWLFGLMWILGVELKLTTAILFTVAFGIAVDDSIHFMSKLRLEMSEGKSWFYALKRTYLETGKAIILSSAILVSGFSVLTLSEFGVTYYTGLLISMALIFALLADLLLLPILLIPFKNIKKISDFQSSRP</sequence>
<keyword evidence="4 6" id="KW-1133">Transmembrane helix</keyword>
<dbReference type="PANTHER" id="PTHR33406">
    <property type="entry name" value="MEMBRANE PROTEIN MJ1562-RELATED"/>
    <property type="match status" value="1"/>
</dbReference>
<feature type="transmembrane region" description="Helical" evidence="6">
    <location>
        <begin position="618"/>
        <end position="638"/>
    </location>
</feature>
<dbReference type="PRINTS" id="PR00702">
    <property type="entry name" value="ACRIFLAVINRP"/>
</dbReference>
<feature type="domain" description="SSD" evidence="7">
    <location>
        <begin position="236"/>
        <end position="357"/>
    </location>
</feature>
<dbReference type="InterPro" id="IPR001036">
    <property type="entry name" value="Acrflvin-R"/>
</dbReference>
<dbReference type="Gene3D" id="1.20.1640.10">
    <property type="entry name" value="Multidrug efflux transporter AcrB transmembrane domain"/>
    <property type="match status" value="2"/>
</dbReference>
<evidence type="ECO:0000256" key="2">
    <source>
        <dbReference type="ARBA" id="ARBA00022475"/>
    </source>
</evidence>
<organism evidence="8 9">
    <name type="scientific">Aquiflexum balticum DSM 16537</name>
    <dbReference type="NCBI Taxonomy" id="758820"/>
    <lineage>
        <taxon>Bacteria</taxon>
        <taxon>Pseudomonadati</taxon>
        <taxon>Bacteroidota</taxon>
        <taxon>Cytophagia</taxon>
        <taxon>Cytophagales</taxon>
        <taxon>Cyclobacteriaceae</taxon>
        <taxon>Aquiflexum</taxon>
    </lineage>
</organism>
<protein>
    <recommendedName>
        <fullName evidence="7">SSD domain-containing protein</fullName>
    </recommendedName>
</protein>
<feature type="transmembrane region" description="Helical" evidence="6">
    <location>
        <begin position="206"/>
        <end position="225"/>
    </location>
</feature>
<dbReference type="RefSeq" id="WP_084122737.1">
    <property type="nucleotide sequence ID" value="NZ_LT838813.1"/>
</dbReference>
<feature type="transmembrane region" description="Helical" evidence="6">
    <location>
        <begin position="232"/>
        <end position="253"/>
    </location>
</feature>
<keyword evidence="2" id="KW-1003">Cell membrane</keyword>
<dbReference type="AlphaFoldDB" id="A0A1W2HA41"/>
<evidence type="ECO:0000259" key="7">
    <source>
        <dbReference type="PROSITE" id="PS50156"/>
    </source>
</evidence>
<dbReference type="PROSITE" id="PS50156">
    <property type="entry name" value="SSD"/>
    <property type="match status" value="1"/>
</dbReference>
<dbReference type="GO" id="GO:0022857">
    <property type="term" value="F:transmembrane transporter activity"/>
    <property type="evidence" value="ECO:0007669"/>
    <property type="project" value="InterPro"/>
</dbReference>
<dbReference type="InterPro" id="IPR050545">
    <property type="entry name" value="Mycobact_MmpL"/>
</dbReference>
<feature type="transmembrane region" description="Helical" evidence="6">
    <location>
        <begin position="716"/>
        <end position="742"/>
    </location>
</feature>
<evidence type="ECO:0000313" key="8">
    <source>
        <dbReference type="EMBL" id="SMD45759.1"/>
    </source>
</evidence>
<dbReference type="SUPFAM" id="SSF82866">
    <property type="entry name" value="Multidrug efflux transporter AcrB transmembrane domain"/>
    <property type="match status" value="2"/>
</dbReference>
<dbReference type="STRING" id="758820.SAMN00777080_4426"/>
<feature type="transmembrane region" description="Helical" evidence="6">
    <location>
        <begin position="644"/>
        <end position="662"/>
    </location>
</feature>
<name>A0A1W2HA41_9BACT</name>
<dbReference type="Pfam" id="PF03176">
    <property type="entry name" value="MMPL"/>
    <property type="match status" value="2"/>
</dbReference>
<evidence type="ECO:0000256" key="1">
    <source>
        <dbReference type="ARBA" id="ARBA00004651"/>
    </source>
</evidence>
<dbReference type="OrthoDB" id="9805018at2"/>
<dbReference type="InterPro" id="IPR004869">
    <property type="entry name" value="MMPL_dom"/>
</dbReference>
<feature type="transmembrane region" description="Helical" evidence="6">
    <location>
        <begin position="380"/>
        <end position="406"/>
    </location>
</feature>
<feature type="transmembrane region" description="Helical" evidence="6">
    <location>
        <begin position="7"/>
        <end position="24"/>
    </location>
</feature>
<keyword evidence="3 6" id="KW-0812">Transmembrane</keyword>
<accession>A0A1W2HA41</accession>
<dbReference type="Proteomes" id="UP000192333">
    <property type="component" value="Chromosome I"/>
</dbReference>
<proteinExistence type="predicted"/>
<evidence type="ECO:0000256" key="3">
    <source>
        <dbReference type="ARBA" id="ARBA00022692"/>
    </source>
</evidence>
<keyword evidence="9" id="KW-1185">Reference proteome</keyword>
<dbReference type="GO" id="GO:0005886">
    <property type="term" value="C:plasma membrane"/>
    <property type="evidence" value="ECO:0007669"/>
    <property type="project" value="UniProtKB-SubCell"/>
</dbReference>
<feature type="transmembrane region" description="Helical" evidence="6">
    <location>
        <begin position="303"/>
        <end position="323"/>
    </location>
</feature>
<evidence type="ECO:0000256" key="5">
    <source>
        <dbReference type="ARBA" id="ARBA00023136"/>
    </source>
</evidence>
<feature type="transmembrane region" description="Helical" evidence="6">
    <location>
        <begin position="592"/>
        <end position="611"/>
    </location>
</feature>
<feature type="transmembrane region" description="Helical" evidence="6">
    <location>
        <begin position="692"/>
        <end position="710"/>
    </location>
</feature>
<reference evidence="9" key="1">
    <citation type="submission" date="2017-04" db="EMBL/GenBank/DDBJ databases">
        <authorList>
            <person name="Varghese N."/>
            <person name="Submissions S."/>
        </authorList>
    </citation>
    <scope>NUCLEOTIDE SEQUENCE [LARGE SCALE GENOMIC DNA]</scope>
    <source>
        <strain evidence="9">DSM 16537</strain>
    </source>
</reference>
<comment type="subcellular location">
    <subcellularLocation>
        <location evidence="1">Cell membrane</location>
        <topology evidence="1">Multi-pass membrane protein</topology>
    </subcellularLocation>
</comment>
<gene>
    <name evidence="8" type="ORF">SAMN00777080_4426</name>
</gene>
<feature type="transmembrane region" description="Helical" evidence="6">
    <location>
        <begin position="335"/>
        <end position="359"/>
    </location>
</feature>
<evidence type="ECO:0000256" key="4">
    <source>
        <dbReference type="ARBA" id="ARBA00022989"/>
    </source>
</evidence>
<evidence type="ECO:0000256" key="6">
    <source>
        <dbReference type="SAM" id="Phobius"/>
    </source>
</evidence>